<proteinExistence type="predicted"/>
<keyword evidence="3" id="KW-1185">Reference proteome</keyword>
<dbReference type="PANTHER" id="PTHR40396">
    <property type="entry name" value="ATPASE-LIKE PROTEIN"/>
    <property type="match status" value="1"/>
</dbReference>
<evidence type="ECO:0000313" key="2">
    <source>
        <dbReference type="EMBL" id="TGL64683.1"/>
    </source>
</evidence>
<sequence>MIINFTVKNFRSIKNEQTLSLYEPKGLKTVVPTSYTGGEIPLLKTTLIFGPNASGKSNILKALSMLSYFVRISDRLQLDEIIPLYEPFRLDIKTRTEPVEFGIEFITDNTRYEYYTQFYEKEILRETLHLYSEHNKRALLFDRMKSTIKYGTSLKGEKKVIENSLLKNNLFLSRAANSNFEQLFPVYRFLTQQLGFEMEIMPKDDFYPNNTTRGFNKGDEKFEKAVLGFLNAADLNIERIKIEIDESFLEEFQSNKKIPDNIRLRLIHDMAGRPKIGHPILLENKFHDLVYFDLFKDESSGTKKMYDLAGRILQTLKKGSVLILDEFDGGLHHELSRYIVRLFSDKKSNPLGAQLIAATHDTKLMEELTRPQIWFTQKKYTGESELFCLDEFDKDKIRKDGPFVKWYFEGRFDALPNIDYKKFIDTLD</sequence>
<dbReference type="GO" id="GO:0016887">
    <property type="term" value="F:ATP hydrolysis activity"/>
    <property type="evidence" value="ECO:0007669"/>
    <property type="project" value="InterPro"/>
</dbReference>
<reference evidence="2" key="1">
    <citation type="journal article" date="2019" name="PLoS Negl. Trop. Dis.">
        <title>Revisiting the worldwide diversity of Leptospira species in the environment.</title>
        <authorList>
            <person name="Vincent A.T."/>
            <person name="Schiettekatte O."/>
            <person name="Bourhy P."/>
            <person name="Veyrier F.J."/>
            <person name="Picardeau M."/>
        </authorList>
    </citation>
    <scope>NUCLEOTIDE SEQUENCE [LARGE SCALE GENOMIC DNA]</scope>
    <source>
        <strain evidence="2">201702455</strain>
    </source>
</reference>
<evidence type="ECO:0000259" key="1">
    <source>
        <dbReference type="Pfam" id="PF13304"/>
    </source>
</evidence>
<dbReference type="SUPFAM" id="SSF52540">
    <property type="entry name" value="P-loop containing nucleoside triphosphate hydrolases"/>
    <property type="match status" value="1"/>
</dbReference>
<comment type="caution">
    <text evidence="2">The sequence shown here is derived from an EMBL/GenBank/DDBJ whole genome shotgun (WGS) entry which is preliminary data.</text>
</comment>
<feature type="domain" description="ATPase AAA-type core" evidence="1">
    <location>
        <begin position="46"/>
        <end position="366"/>
    </location>
</feature>
<dbReference type="InterPro" id="IPR003959">
    <property type="entry name" value="ATPase_AAA_core"/>
</dbReference>
<organism evidence="2 3">
    <name type="scientific">Leptospira sarikeiensis</name>
    <dbReference type="NCBI Taxonomy" id="2484943"/>
    <lineage>
        <taxon>Bacteria</taxon>
        <taxon>Pseudomonadati</taxon>
        <taxon>Spirochaetota</taxon>
        <taxon>Spirochaetia</taxon>
        <taxon>Leptospirales</taxon>
        <taxon>Leptospiraceae</taxon>
        <taxon>Leptospira</taxon>
    </lineage>
</organism>
<dbReference type="GO" id="GO:0005524">
    <property type="term" value="F:ATP binding"/>
    <property type="evidence" value="ECO:0007669"/>
    <property type="project" value="InterPro"/>
</dbReference>
<dbReference type="Gene3D" id="3.40.50.300">
    <property type="entry name" value="P-loop containing nucleotide triphosphate hydrolases"/>
    <property type="match status" value="1"/>
</dbReference>
<name>A0A4R9KCL1_9LEPT</name>
<dbReference type="RefSeq" id="WP_135647876.1">
    <property type="nucleotide sequence ID" value="NZ_RQGF01000007.1"/>
</dbReference>
<evidence type="ECO:0000313" key="3">
    <source>
        <dbReference type="Proteomes" id="UP000297762"/>
    </source>
</evidence>
<dbReference type="OrthoDB" id="305333at2"/>
<accession>A0A4R9KCL1</accession>
<gene>
    <name evidence="2" type="ORF">EHQ64_02205</name>
</gene>
<dbReference type="AlphaFoldDB" id="A0A4R9KCL1"/>
<dbReference type="Pfam" id="PF13304">
    <property type="entry name" value="AAA_21"/>
    <property type="match status" value="1"/>
</dbReference>
<dbReference type="Proteomes" id="UP000297762">
    <property type="component" value="Unassembled WGS sequence"/>
</dbReference>
<dbReference type="PANTHER" id="PTHR40396:SF1">
    <property type="entry name" value="ATPASE AAA-TYPE CORE DOMAIN-CONTAINING PROTEIN"/>
    <property type="match status" value="1"/>
</dbReference>
<protein>
    <recommendedName>
        <fullName evidence="1">ATPase AAA-type core domain-containing protein</fullName>
    </recommendedName>
</protein>
<dbReference type="EMBL" id="RQGF01000007">
    <property type="protein sequence ID" value="TGL64683.1"/>
    <property type="molecule type" value="Genomic_DNA"/>
</dbReference>
<dbReference type="InterPro" id="IPR027417">
    <property type="entry name" value="P-loop_NTPase"/>
</dbReference>